<evidence type="ECO:0000313" key="3">
    <source>
        <dbReference type="Proteomes" id="UP000299102"/>
    </source>
</evidence>
<protein>
    <submittedName>
        <fullName evidence="2">Uncharacterized protein</fullName>
    </submittedName>
</protein>
<feature type="region of interest" description="Disordered" evidence="1">
    <location>
        <begin position="91"/>
        <end position="110"/>
    </location>
</feature>
<proteinExistence type="predicted"/>
<evidence type="ECO:0000256" key="1">
    <source>
        <dbReference type="SAM" id="MobiDB-lite"/>
    </source>
</evidence>
<name>A0A4C1XRC7_EUMVA</name>
<comment type="caution">
    <text evidence="2">The sequence shown here is derived from an EMBL/GenBank/DDBJ whole genome shotgun (WGS) entry which is preliminary data.</text>
</comment>
<keyword evidence="3" id="KW-1185">Reference proteome</keyword>
<sequence length="110" mass="12154">MLQQRGAHRKYLRVHIELLSVSGIFSVSVEGQRGGRAEGETYPNCRNSKAVLRNKRACKPSKSRCSPPPMGTPTQEEEREWGMRRWKIKRAVGGGSGPQKGGWFVEGGSG</sequence>
<accession>A0A4C1XRC7</accession>
<dbReference type="Proteomes" id="UP000299102">
    <property type="component" value="Unassembled WGS sequence"/>
</dbReference>
<feature type="region of interest" description="Disordered" evidence="1">
    <location>
        <begin position="56"/>
        <end position="81"/>
    </location>
</feature>
<feature type="compositionally biased region" description="Gly residues" evidence="1">
    <location>
        <begin position="92"/>
        <end position="110"/>
    </location>
</feature>
<dbReference type="EMBL" id="BGZK01000933">
    <property type="protein sequence ID" value="GBP65603.1"/>
    <property type="molecule type" value="Genomic_DNA"/>
</dbReference>
<organism evidence="2 3">
    <name type="scientific">Eumeta variegata</name>
    <name type="common">Bagworm moth</name>
    <name type="synonym">Eumeta japonica</name>
    <dbReference type="NCBI Taxonomy" id="151549"/>
    <lineage>
        <taxon>Eukaryota</taxon>
        <taxon>Metazoa</taxon>
        <taxon>Ecdysozoa</taxon>
        <taxon>Arthropoda</taxon>
        <taxon>Hexapoda</taxon>
        <taxon>Insecta</taxon>
        <taxon>Pterygota</taxon>
        <taxon>Neoptera</taxon>
        <taxon>Endopterygota</taxon>
        <taxon>Lepidoptera</taxon>
        <taxon>Glossata</taxon>
        <taxon>Ditrysia</taxon>
        <taxon>Tineoidea</taxon>
        <taxon>Psychidae</taxon>
        <taxon>Oiketicinae</taxon>
        <taxon>Eumeta</taxon>
    </lineage>
</organism>
<reference evidence="2 3" key="1">
    <citation type="journal article" date="2019" name="Commun. Biol.">
        <title>The bagworm genome reveals a unique fibroin gene that provides high tensile strength.</title>
        <authorList>
            <person name="Kono N."/>
            <person name="Nakamura H."/>
            <person name="Ohtoshi R."/>
            <person name="Tomita M."/>
            <person name="Numata K."/>
            <person name="Arakawa K."/>
        </authorList>
    </citation>
    <scope>NUCLEOTIDE SEQUENCE [LARGE SCALE GENOMIC DNA]</scope>
</reference>
<evidence type="ECO:0000313" key="2">
    <source>
        <dbReference type="EMBL" id="GBP65603.1"/>
    </source>
</evidence>
<dbReference type="AlphaFoldDB" id="A0A4C1XRC7"/>
<gene>
    <name evidence="2" type="ORF">EVAR_46129_1</name>
</gene>